<dbReference type="InterPro" id="IPR006073">
    <property type="entry name" value="GTP-bd"/>
</dbReference>
<reference evidence="11" key="1">
    <citation type="journal article" date="2013" name="Proc. Natl. Acad. Sci. U.S.A.">
        <title>Genome structure and metabolic features in the red seaweed Chondrus crispus shed light on evolution of the Archaeplastida.</title>
        <authorList>
            <person name="Collen J."/>
            <person name="Porcel B."/>
            <person name="Carre W."/>
            <person name="Ball S.G."/>
            <person name="Chaparro C."/>
            <person name="Tonon T."/>
            <person name="Barbeyron T."/>
            <person name="Michel G."/>
            <person name="Noel B."/>
            <person name="Valentin K."/>
            <person name="Elias M."/>
            <person name="Artiguenave F."/>
            <person name="Arun A."/>
            <person name="Aury J.M."/>
            <person name="Barbosa-Neto J.F."/>
            <person name="Bothwell J.H."/>
            <person name="Bouget F.Y."/>
            <person name="Brillet L."/>
            <person name="Cabello-Hurtado F."/>
            <person name="Capella-Gutierrez S."/>
            <person name="Charrier B."/>
            <person name="Cladiere L."/>
            <person name="Cock J.M."/>
            <person name="Coelho S.M."/>
            <person name="Colleoni C."/>
            <person name="Czjzek M."/>
            <person name="Da Silva C."/>
            <person name="Delage L."/>
            <person name="Denoeud F."/>
            <person name="Deschamps P."/>
            <person name="Dittami S.M."/>
            <person name="Gabaldon T."/>
            <person name="Gachon C.M."/>
            <person name="Groisillier A."/>
            <person name="Herve C."/>
            <person name="Jabbari K."/>
            <person name="Katinka M."/>
            <person name="Kloareg B."/>
            <person name="Kowalczyk N."/>
            <person name="Labadie K."/>
            <person name="Leblanc C."/>
            <person name="Lopez P.J."/>
            <person name="McLachlan D.H."/>
            <person name="Meslet-Cladiere L."/>
            <person name="Moustafa A."/>
            <person name="Nehr Z."/>
            <person name="Nyvall Collen P."/>
            <person name="Panaud O."/>
            <person name="Partensky F."/>
            <person name="Poulain J."/>
            <person name="Rensing S.A."/>
            <person name="Rousvoal S."/>
            <person name="Samson G."/>
            <person name="Symeonidi A."/>
            <person name="Weissenbach J."/>
            <person name="Zambounis A."/>
            <person name="Wincker P."/>
            <person name="Boyen C."/>
        </authorList>
    </citation>
    <scope>NUCLEOTIDE SEQUENCE [LARGE SCALE GENOMIC DNA]</scope>
    <source>
        <strain evidence="11">cv. Stackhouse</strain>
    </source>
</reference>
<keyword evidence="11" id="KW-1185">Reference proteome</keyword>
<evidence type="ECO:0000256" key="8">
    <source>
        <dbReference type="PIRSR" id="PIRSR006809-2"/>
    </source>
</evidence>
<evidence type="ECO:0000256" key="6">
    <source>
        <dbReference type="ARBA" id="ARBA00023134"/>
    </source>
</evidence>
<dbReference type="Pfam" id="PF13167">
    <property type="entry name" value="GTP-bdg_N"/>
    <property type="match status" value="1"/>
</dbReference>
<dbReference type="KEGG" id="ccp:CHC_T00009489001"/>
<dbReference type="GO" id="GO:0043022">
    <property type="term" value="F:ribosome binding"/>
    <property type="evidence" value="ECO:0007669"/>
    <property type="project" value="TreeGrafter"/>
</dbReference>
<dbReference type="CDD" id="cd01878">
    <property type="entry name" value="HflX"/>
    <property type="match status" value="1"/>
</dbReference>
<dbReference type="Gene3D" id="3.40.50.11060">
    <property type="entry name" value="GTPase HflX, N-terminal domain"/>
    <property type="match status" value="1"/>
</dbReference>
<gene>
    <name evidence="10" type="ORF">CHC_T00009489001</name>
</gene>
<dbReference type="PANTHER" id="PTHR10229">
    <property type="entry name" value="GTP-BINDING PROTEIN HFLX"/>
    <property type="match status" value="1"/>
</dbReference>
<feature type="binding site" evidence="7">
    <location>
        <begin position="211"/>
        <end position="218"/>
    </location>
    <ligand>
        <name>GTP</name>
        <dbReference type="ChEBI" id="CHEBI:37565"/>
    </ligand>
</feature>
<dbReference type="GO" id="GO:0046872">
    <property type="term" value="F:metal ion binding"/>
    <property type="evidence" value="ECO:0007669"/>
    <property type="project" value="UniProtKB-KW"/>
</dbReference>
<dbReference type="PROSITE" id="PS51705">
    <property type="entry name" value="G_HFLX"/>
    <property type="match status" value="1"/>
</dbReference>
<evidence type="ECO:0000256" key="1">
    <source>
        <dbReference type="ARBA" id="ARBA00004496"/>
    </source>
</evidence>
<feature type="binding site" evidence="8">
    <location>
        <position position="238"/>
    </location>
    <ligand>
        <name>Mg(2+)</name>
        <dbReference type="ChEBI" id="CHEBI:18420"/>
    </ligand>
</feature>
<feature type="binding site" evidence="7">
    <location>
        <begin position="236"/>
        <end position="240"/>
    </location>
    <ligand>
        <name>GTP</name>
        <dbReference type="ChEBI" id="CHEBI:37565"/>
    </ligand>
</feature>
<dbReference type="NCBIfam" id="TIGR03156">
    <property type="entry name" value="GTP_HflX"/>
    <property type="match status" value="1"/>
</dbReference>
<dbReference type="InterPro" id="IPR030394">
    <property type="entry name" value="G_HFLX_dom"/>
</dbReference>
<organism evidence="10 11">
    <name type="scientific">Chondrus crispus</name>
    <name type="common">Carrageen Irish moss</name>
    <name type="synonym">Polymorpha crispa</name>
    <dbReference type="NCBI Taxonomy" id="2769"/>
    <lineage>
        <taxon>Eukaryota</taxon>
        <taxon>Rhodophyta</taxon>
        <taxon>Florideophyceae</taxon>
        <taxon>Rhodymeniophycidae</taxon>
        <taxon>Gigartinales</taxon>
        <taxon>Gigartinaceae</taxon>
        <taxon>Chondrus</taxon>
    </lineage>
</organism>
<dbReference type="Proteomes" id="UP000012073">
    <property type="component" value="Unassembled WGS sequence"/>
</dbReference>
<comment type="cofactor">
    <cofactor evidence="8">
        <name>Mg(2+)</name>
        <dbReference type="ChEBI" id="CHEBI:18420"/>
    </cofactor>
</comment>
<dbReference type="EMBL" id="HG001713">
    <property type="protein sequence ID" value="CDF35017.1"/>
    <property type="molecule type" value="Genomic_DNA"/>
</dbReference>
<name>R7Q933_CHOCR</name>
<feature type="binding site" evidence="7">
    <location>
        <begin position="261"/>
        <end position="264"/>
    </location>
    <ligand>
        <name>GTP</name>
        <dbReference type="ChEBI" id="CHEBI:37565"/>
    </ligand>
</feature>
<dbReference type="InterPro" id="IPR027417">
    <property type="entry name" value="P-loop_NTPase"/>
</dbReference>
<keyword evidence="6 7" id="KW-0342">GTP-binding</keyword>
<dbReference type="OrthoDB" id="10268034at2759"/>
<dbReference type="FunFam" id="3.40.50.11060:FF:000001">
    <property type="entry name" value="GTPase HflX"/>
    <property type="match status" value="1"/>
</dbReference>
<protein>
    <submittedName>
        <fullName evidence="10">GTP-binding proten HflX</fullName>
    </submittedName>
</protein>
<keyword evidence="4 7" id="KW-0547">Nucleotide-binding</keyword>
<keyword evidence="5 8" id="KW-0460">Magnesium</keyword>
<proteinExistence type="inferred from homology"/>
<feature type="binding site" evidence="7">
    <location>
        <begin position="329"/>
        <end position="332"/>
    </location>
    <ligand>
        <name>GTP</name>
        <dbReference type="ChEBI" id="CHEBI:37565"/>
    </ligand>
</feature>
<dbReference type="InterPro" id="IPR016496">
    <property type="entry name" value="GTPase_HflX"/>
</dbReference>
<feature type="binding site" evidence="8">
    <location>
        <position position="218"/>
    </location>
    <ligand>
        <name>Mg(2+)</name>
        <dbReference type="ChEBI" id="CHEBI:18420"/>
    </ligand>
</feature>
<dbReference type="Pfam" id="PF01926">
    <property type="entry name" value="MMR_HSR1"/>
    <property type="match status" value="1"/>
</dbReference>
<dbReference type="AlphaFoldDB" id="R7Q933"/>
<dbReference type="Pfam" id="PF16360">
    <property type="entry name" value="GTP-bdg_M"/>
    <property type="match status" value="1"/>
</dbReference>
<dbReference type="Gene3D" id="3.40.50.300">
    <property type="entry name" value="P-loop containing nucleotide triphosphate hydrolases"/>
    <property type="match status" value="1"/>
</dbReference>
<dbReference type="RefSeq" id="XP_005714836.1">
    <property type="nucleotide sequence ID" value="XM_005714779.1"/>
</dbReference>
<evidence type="ECO:0000259" key="9">
    <source>
        <dbReference type="PROSITE" id="PS51705"/>
    </source>
</evidence>
<dbReference type="Gene3D" id="6.10.250.2860">
    <property type="match status" value="1"/>
</dbReference>
<keyword evidence="3 8" id="KW-0479">Metal-binding</keyword>
<dbReference type="InterPro" id="IPR032305">
    <property type="entry name" value="GTP-bd_M"/>
</dbReference>
<dbReference type="GO" id="GO:0005737">
    <property type="term" value="C:cytoplasm"/>
    <property type="evidence" value="ECO:0007669"/>
    <property type="project" value="UniProtKB-SubCell"/>
</dbReference>
<keyword evidence="2" id="KW-0963">Cytoplasm</keyword>
<evidence type="ECO:0000256" key="5">
    <source>
        <dbReference type="ARBA" id="ARBA00022842"/>
    </source>
</evidence>
<dbReference type="GeneID" id="17322547"/>
<dbReference type="InterPro" id="IPR025121">
    <property type="entry name" value="GTPase_HflX_N"/>
</dbReference>
<dbReference type="HAMAP" id="MF_00900">
    <property type="entry name" value="GTPase_HflX"/>
    <property type="match status" value="1"/>
</dbReference>
<dbReference type="PIRSF" id="PIRSF006809">
    <property type="entry name" value="GTP-binding_hflX_prd"/>
    <property type="match status" value="1"/>
</dbReference>
<dbReference type="GO" id="GO:0005525">
    <property type="term" value="F:GTP binding"/>
    <property type="evidence" value="ECO:0007669"/>
    <property type="project" value="UniProtKB-KW"/>
</dbReference>
<dbReference type="Gramene" id="CDF35017">
    <property type="protein sequence ID" value="CDF35017"/>
    <property type="gene ID" value="CHC_T00009489001"/>
</dbReference>
<sequence>MLVGVDITRRSKAKADGRIFGIHESLDELARLAETAGMRVVGVITQSLQAPMSSTYIGTGKVQEVRREMEAEDCCTCIFDVELSPAQQRTLETEFGGEAKGIKVLDRTALILDIFAQHAATKEGQLQVELALYQYRLPRLTRMWTHLERQSGAGGVGLRGPGETQLEVDRRLINTRMSKLKRDLELVRGHRSRQRLARKMNVGLPVVALIGYTNAGKSTLLNALTGSNALAANALFATLDPTTRRASLEGLKLSPEILLTDTVGFVQNLPTQLVAAFRATLEEVVDADVLVHVVDASLDREVMQWQMTAVDQVLDQIGASGKPTVIVLNKADLVSEEEAGELFREIEERCGLNCVAVSAATGKGLEEVGVLVDEVLREISLSVEAVIPYSRGDLTSAVYSQGSIDAEDFVEEGTHIMARVPPSLCNKLRPYFVTSTIADGNKVEGLDTGDQIIEAVGATDEERWSDLAKKRHQPRAESQE</sequence>
<dbReference type="STRING" id="2769.R7Q933"/>
<evidence type="ECO:0000256" key="4">
    <source>
        <dbReference type="ARBA" id="ARBA00022741"/>
    </source>
</evidence>
<comment type="subcellular location">
    <subcellularLocation>
        <location evidence="1">Cytoplasm</location>
    </subcellularLocation>
</comment>
<dbReference type="PRINTS" id="PR00326">
    <property type="entry name" value="GTP1OBG"/>
</dbReference>
<dbReference type="SUPFAM" id="SSF52540">
    <property type="entry name" value="P-loop containing nucleoside triphosphate hydrolases"/>
    <property type="match status" value="1"/>
</dbReference>
<feature type="domain" description="Hflx-type G" evidence="9">
    <location>
        <begin position="205"/>
        <end position="380"/>
    </location>
</feature>
<dbReference type="OMA" id="VEHRKRY"/>
<dbReference type="InterPro" id="IPR042108">
    <property type="entry name" value="GTPase_HflX_N_sf"/>
</dbReference>
<accession>R7Q933</accession>
<evidence type="ECO:0000313" key="10">
    <source>
        <dbReference type="EMBL" id="CDF35017.1"/>
    </source>
</evidence>
<evidence type="ECO:0000256" key="3">
    <source>
        <dbReference type="ARBA" id="ARBA00022723"/>
    </source>
</evidence>
<dbReference type="PANTHER" id="PTHR10229:SF0">
    <property type="entry name" value="GTP-BINDING PROTEIN 6-RELATED"/>
    <property type="match status" value="1"/>
</dbReference>
<evidence type="ECO:0000256" key="2">
    <source>
        <dbReference type="ARBA" id="ARBA00022490"/>
    </source>
</evidence>
<evidence type="ECO:0000256" key="7">
    <source>
        <dbReference type="PIRSR" id="PIRSR006809-1"/>
    </source>
</evidence>
<evidence type="ECO:0000313" key="11">
    <source>
        <dbReference type="Proteomes" id="UP000012073"/>
    </source>
</evidence>